<keyword evidence="2" id="KW-1185">Reference proteome</keyword>
<dbReference type="RefSeq" id="WP_188766246.1">
    <property type="nucleotide sequence ID" value="NZ_BMKK01000004.1"/>
</dbReference>
<sequence>MPQKSDIICLGLPAWEGDYLKSTVQLMSEMTHFSRVLYVEYTYTWIDVVRGLLGKNKAPVKRILGQENRLRNIKLDNGNEILVLTLPAILPINWVSNKSIYQFFLKLNTKIIEKAIKRVTQKVKINNPLIINAFQPSFGLNLKEKFNEKATIYYCYDEIREAQWCKKHGAWTERAFMKMVDAVVVSSKSLLECKKAVQPNTFLVKNGVDTSIFSQFMKSENAEKKTIGYIGSIDDRIDAEMMQEVIEAMPNYKFLFVGRIIDKSIESNLNRCPNVEFTGAKQPNELARYMEKIDVGLIPFEKNEFTKNIYPLKINEYLASGMPVVSTNFADLTDFEGLIYESDTANFEENIRTAIAEKSKILIEKRVAFAKANSWKNRAIELNKIIENLN</sequence>
<evidence type="ECO:0000313" key="1">
    <source>
        <dbReference type="EMBL" id="GGD58503.1"/>
    </source>
</evidence>
<accession>A0A916YSB5</accession>
<dbReference type="Pfam" id="PF13692">
    <property type="entry name" value="Glyco_trans_1_4"/>
    <property type="match status" value="1"/>
</dbReference>
<dbReference type="EMBL" id="BMKK01000004">
    <property type="protein sequence ID" value="GGD58503.1"/>
    <property type="molecule type" value="Genomic_DNA"/>
</dbReference>
<dbReference type="SUPFAM" id="SSF53756">
    <property type="entry name" value="UDP-Glycosyltransferase/glycogen phosphorylase"/>
    <property type="match status" value="1"/>
</dbReference>
<reference evidence="1" key="1">
    <citation type="journal article" date="2014" name="Int. J. Syst. Evol. Microbiol.">
        <title>Complete genome sequence of Corynebacterium casei LMG S-19264T (=DSM 44701T), isolated from a smear-ripened cheese.</title>
        <authorList>
            <consortium name="US DOE Joint Genome Institute (JGI-PGF)"/>
            <person name="Walter F."/>
            <person name="Albersmeier A."/>
            <person name="Kalinowski J."/>
            <person name="Ruckert C."/>
        </authorList>
    </citation>
    <scope>NUCLEOTIDE SEQUENCE</scope>
    <source>
        <strain evidence="1">CGMCC 1.15958</strain>
    </source>
</reference>
<organism evidence="1 2">
    <name type="scientific">Emticicia aquatilis</name>
    <dbReference type="NCBI Taxonomy" id="1537369"/>
    <lineage>
        <taxon>Bacteria</taxon>
        <taxon>Pseudomonadati</taxon>
        <taxon>Bacteroidota</taxon>
        <taxon>Cytophagia</taxon>
        <taxon>Cytophagales</taxon>
        <taxon>Leadbetterellaceae</taxon>
        <taxon>Emticicia</taxon>
    </lineage>
</organism>
<dbReference type="AlphaFoldDB" id="A0A916YSB5"/>
<dbReference type="PANTHER" id="PTHR45947">
    <property type="entry name" value="SULFOQUINOVOSYL TRANSFERASE SQD2"/>
    <property type="match status" value="1"/>
</dbReference>
<dbReference type="Gene3D" id="3.40.50.2000">
    <property type="entry name" value="Glycogen Phosphorylase B"/>
    <property type="match status" value="1"/>
</dbReference>
<dbReference type="InterPro" id="IPR050194">
    <property type="entry name" value="Glycosyltransferase_grp1"/>
</dbReference>
<evidence type="ECO:0000313" key="2">
    <source>
        <dbReference type="Proteomes" id="UP000609064"/>
    </source>
</evidence>
<evidence type="ECO:0008006" key="3">
    <source>
        <dbReference type="Google" id="ProtNLM"/>
    </source>
</evidence>
<reference evidence="1" key="2">
    <citation type="submission" date="2020-09" db="EMBL/GenBank/DDBJ databases">
        <authorList>
            <person name="Sun Q."/>
            <person name="Zhou Y."/>
        </authorList>
    </citation>
    <scope>NUCLEOTIDE SEQUENCE</scope>
    <source>
        <strain evidence="1">CGMCC 1.15958</strain>
    </source>
</reference>
<comment type="caution">
    <text evidence="1">The sequence shown here is derived from an EMBL/GenBank/DDBJ whole genome shotgun (WGS) entry which is preliminary data.</text>
</comment>
<name>A0A916YSB5_9BACT</name>
<dbReference type="Proteomes" id="UP000609064">
    <property type="component" value="Unassembled WGS sequence"/>
</dbReference>
<gene>
    <name evidence="1" type="ORF">GCM10011514_23170</name>
</gene>
<dbReference type="PANTHER" id="PTHR45947:SF3">
    <property type="entry name" value="SULFOQUINOVOSYL TRANSFERASE SQD2"/>
    <property type="match status" value="1"/>
</dbReference>
<protein>
    <recommendedName>
        <fullName evidence="3">Glycosyltransferase</fullName>
    </recommendedName>
</protein>
<proteinExistence type="predicted"/>
<dbReference type="GO" id="GO:0016757">
    <property type="term" value="F:glycosyltransferase activity"/>
    <property type="evidence" value="ECO:0007669"/>
    <property type="project" value="TreeGrafter"/>
</dbReference>